<dbReference type="Pfam" id="PF14440">
    <property type="entry name" value="XOO_2897-deam"/>
    <property type="match status" value="1"/>
</dbReference>
<sequence length="508" mass="55978">MGKQLPDDLVEVLNLIGIDWPQIDEDEVKSSAKDYRNLADGIRDAVKEGNNACSHIVAGKSKGETVTAIDRRWGKLTTRDLSTFAKGCDTLADALDDCADLVLGCKIAIIAKLSATAAAAGAGVVGMFFTFGASGLLSAAAIAAARLIIQELIDTAVERITSIVTDKIEGKILGELEKLFTDRLSGGSTYDVMASGSSDMAQDLVIEFDEFERSASDYQKTATNFDKKKGDFKSGGSQRKTSVKKDSRFHKLAIVMDKAEDTVEEKAHEMVKTLEDHGGKISKSKRDQKEEDERRGKEIGKCDVDEGEEVRTYLLNADGSVQRLDESGRTSPLDTEDKTRLNGVVLNNGKAWIPSTPKEKSEFYADSKHPGRAPSRKIGFDSQDDLVRATQAARIARDDYKGTNYAAGRYIEPGGKESILVGYSNKNGHSERMIGRPLLHNGKQDNLTEVFTEREPCRKNPECARWLDFYFKQDMKVTHVADYYTPEGKTTNTEHTKYLGHLKELHGK</sequence>
<feature type="region of interest" description="Disordered" evidence="1">
    <location>
        <begin position="273"/>
        <end position="301"/>
    </location>
</feature>
<organism evidence="3 4">
    <name type="scientific">Streptomyces anulatus</name>
    <name type="common">Streptomyces chrysomallus</name>
    <dbReference type="NCBI Taxonomy" id="1892"/>
    <lineage>
        <taxon>Bacteria</taxon>
        <taxon>Bacillati</taxon>
        <taxon>Actinomycetota</taxon>
        <taxon>Actinomycetes</taxon>
        <taxon>Kitasatosporales</taxon>
        <taxon>Streptomycetaceae</taxon>
        <taxon>Streptomyces</taxon>
    </lineage>
</organism>
<dbReference type="EMBL" id="CP109491">
    <property type="protein sequence ID" value="WUX41792.1"/>
    <property type="molecule type" value="Genomic_DNA"/>
</dbReference>
<name>A0ABZ1ZWH9_STRAQ</name>
<evidence type="ECO:0000313" key="3">
    <source>
        <dbReference type="EMBL" id="WUX41792.1"/>
    </source>
</evidence>
<keyword evidence="4" id="KW-1185">Reference proteome</keyword>
<reference evidence="3" key="1">
    <citation type="submission" date="2022-10" db="EMBL/GenBank/DDBJ databases">
        <title>The complete genomes of actinobacterial strains from the NBC collection.</title>
        <authorList>
            <person name="Joergensen T.S."/>
            <person name="Alvarez Arevalo M."/>
            <person name="Sterndorff E.B."/>
            <person name="Faurdal D."/>
            <person name="Vuksanovic O."/>
            <person name="Mourched A.-S."/>
            <person name="Charusanti P."/>
            <person name="Shaw S."/>
            <person name="Blin K."/>
            <person name="Weber T."/>
        </authorList>
    </citation>
    <scope>NUCLEOTIDE SEQUENCE</scope>
    <source>
        <strain evidence="3">NBC_01436</strain>
    </source>
</reference>
<evidence type="ECO:0000256" key="1">
    <source>
        <dbReference type="SAM" id="MobiDB-lite"/>
    </source>
</evidence>
<dbReference type="Proteomes" id="UP001431926">
    <property type="component" value="Chromosome"/>
</dbReference>
<feature type="region of interest" description="Disordered" evidence="1">
    <location>
        <begin position="356"/>
        <end position="375"/>
    </location>
</feature>
<dbReference type="Pfam" id="PF25547">
    <property type="entry name" value="WXG100_2"/>
    <property type="match status" value="1"/>
</dbReference>
<dbReference type="InterPro" id="IPR032722">
    <property type="entry name" value="Deaminase_XOO_2897"/>
</dbReference>
<proteinExistence type="predicted"/>
<gene>
    <name evidence="3" type="ORF">OG367_38690</name>
</gene>
<accession>A0ABZ1ZWH9</accession>
<dbReference type="RefSeq" id="WP_329359813.1">
    <property type="nucleotide sequence ID" value="NZ_CP109490.1"/>
</dbReference>
<protein>
    <recommendedName>
        <fullName evidence="2">Outer membrane channel protein CpnT-like N-terminal domain-containing protein</fullName>
    </recommendedName>
</protein>
<feature type="domain" description="Outer membrane channel protein CpnT-like N-terminal" evidence="2">
    <location>
        <begin position="11"/>
        <end position="146"/>
    </location>
</feature>
<dbReference type="InterPro" id="IPR057746">
    <property type="entry name" value="CpnT-like_N"/>
</dbReference>
<evidence type="ECO:0000259" key="2">
    <source>
        <dbReference type="Pfam" id="PF25547"/>
    </source>
</evidence>
<feature type="compositionally biased region" description="Basic and acidic residues" evidence="1">
    <location>
        <begin position="357"/>
        <end position="369"/>
    </location>
</feature>
<evidence type="ECO:0000313" key="4">
    <source>
        <dbReference type="Proteomes" id="UP001431926"/>
    </source>
</evidence>